<dbReference type="EMBL" id="JAMC01000003">
    <property type="protein sequence ID" value="KEJ89292.1"/>
    <property type="molecule type" value="Genomic_DNA"/>
</dbReference>
<proteinExistence type="inferred from homology"/>
<evidence type="ECO:0000256" key="12">
    <source>
        <dbReference type="ARBA" id="ARBA00023211"/>
    </source>
</evidence>
<dbReference type="GO" id="GO:0008686">
    <property type="term" value="F:3,4-dihydroxy-2-butanone-4-phosphate synthase activity"/>
    <property type="evidence" value="ECO:0007669"/>
    <property type="project" value="UniProtKB-UniRule"/>
</dbReference>
<organism evidence="16 17">
    <name type="scientific">Sulfitobacter donghicola DSW-25 = KCTC 12864 = JCM 14565</name>
    <dbReference type="NCBI Taxonomy" id="1300350"/>
    <lineage>
        <taxon>Bacteria</taxon>
        <taxon>Pseudomonadati</taxon>
        <taxon>Pseudomonadota</taxon>
        <taxon>Alphaproteobacteria</taxon>
        <taxon>Rhodobacterales</taxon>
        <taxon>Roseobacteraceae</taxon>
        <taxon>Sulfitobacter</taxon>
    </lineage>
</organism>
<dbReference type="PANTHER" id="PTHR21327:SF34">
    <property type="entry name" value="3,4-DIHYDROXY-2-BUTANONE 4-PHOSPHATE SYNTHASE"/>
    <property type="match status" value="1"/>
</dbReference>
<comment type="similarity">
    <text evidence="5">In the N-terminal section; belongs to the DHBP synthase family.</text>
</comment>
<dbReference type="NCBIfam" id="TIGR00506">
    <property type="entry name" value="ribB"/>
    <property type="match status" value="1"/>
</dbReference>
<dbReference type="SUPFAM" id="SSF142695">
    <property type="entry name" value="RibA-like"/>
    <property type="match status" value="1"/>
</dbReference>
<evidence type="ECO:0000313" key="17">
    <source>
        <dbReference type="Proteomes" id="UP000027734"/>
    </source>
</evidence>
<keyword evidence="17" id="KW-1185">Reference proteome</keyword>
<dbReference type="Gene3D" id="3.40.50.10990">
    <property type="entry name" value="GTP cyclohydrolase II"/>
    <property type="match status" value="1"/>
</dbReference>
<evidence type="ECO:0000256" key="6">
    <source>
        <dbReference type="ARBA" id="ARBA00008976"/>
    </source>
</evidence>
<dbReference type="InterPro" id="IPR017945">
    <property type="entry name" value="DHBP_synth_RibB-like_a/b_dom"/>
</dbReference>
<evidence type="ECO:0000259" key="15">
    <source>
        <dbReference type="Pfam" id="PF00925"/>
    </source>
</evidence>
<dbReference type="GO" id="GO:0009231">
    <property type="term" value="P:riboflavin biosynthetic process"/>
    <property type="evidence" value="ECO:0007669"/>
    <property type="project" value="UniProtKB-UniRule"/>
</dbReference>
<evidence type="ECO:0000256" key="3">
    <source>
        <dbReference type="ARBA" id="ARBA00002284"/>
    </source>
</evidence>
<evidence type="ECO:0000256" key="5">
    <source>
        <dbReference type="ARBA" id="ARBA00005520"/>
    </source>
</evidence>
<dbReference type="eggNOG" id="COG0807">
    <property type="taxonomic scope" value="Bacteria"/>
</dbReference>
<dbReference type="OrthoDB" id="9793111at2"/>
<accession>A0A073IV72</accession>
<evidence type="ECO:0000256" key="7">
    <source>
        <dbReference type="ARBA" id="ARBA00012153"/>
    </source>
</evidence>
<feature type="binding site" evidence="14">
    <location>
        <position position="42"/>
    </location>
    <ligand>
        <name>Mg(2+)</name>
        <dbReference type="ChEBI" id="CHEBI:18420"/>
        <label>2</label>
    </ligand>
</feature>
<dbReference type="Pfam" id="PF00925">
    <property type="entry name" value="GTP_cyclohydro2"/>
    <property type="match status" value="1"/>
</dbReference>
<feature type="binding site" evidence="14">
    <location>
        <begin position="154"/>
        <end position="158"/>
    </location>
    <ligand>
        <name>D-ribulose 5-phosphate</name>
        <dbReference type="ChEBI" id="CHEBI:58121"/>
    </ligand>
</feature>
<dbReference type="AlphaFoldDB" id="A0A073IV72"/>
<evidence type="ECO:0000256" key="9">
    <source>
        <dbReference type="ARBA" id="ARBA00022619"/>
    </source>
</evidence>
<comment type="catalytic activity">
    <reaction evidence="1 14">
        <text>D-ribulose 5-phosphate = (2S)-2-hydroxy-3-oxobutyl phosphate + formate + H(+)</text>
        <dbReference type="Rhea" id="RHEA:18457"/>
        <dbReference type="ChEBI" id="CHEBI:15378"/>
        <dbReference type="ChEBI" id="CHEBI:15740"/>
        <dbReference type="ChEBI" id="CHEBI:58121"/>
        <dbReference type="ChEBI" id="CHEBI:58830"/>
        <dbReference type="EC" id="4.1.99.12"/>
    </reaction>
</comment>
<feature type="binding site" evidence="14">
    <location>
        <position position="42"/>
    </location>
    <ligand>
        <name>Mg(2+)</name>
        <dbReference type="ChEBI" id="CHEBI:18420"/>
        <label>1</label>
    </ligand>
</feature>
<feature type="site" description="Essential for catalytic activity" evidence="14">
    <location>
        <position position="140"/>
    </location>
</feature>
<feature type="binding site" evidence="14">
    <location>
        <position position="46"/>
    </location>
    <ligand>
        <name>D-ribulose 5-phosphate</name>
        <dbReference type="ChEBI" id="CHEBI:58121"/>
    </ligand>
</feature>
<evidence type="ECO:0000256" key="14">
    <source>
        <dbReference type="HAMAP-Rule" id="MF_00180"/>
    </source>
</evidence>
<evidence type="ECO:0000256" key="13">
    <source>
        <dbReference type="ARBA" id="ARBA00023239"/>
    </source>
</evidence>
<dbReference type="InterPro" id="IPR036144">
    <property type="entry name" value="RibA-like_sf"/>
</dbReference>
<comment type="cofactor">
    <cofactor evidence="2">
        <name>Mn(2+)</name>
        <dbReference type="ChEBI" id="CHEBI:29035"/>
    </cofactor>
</comment>
<feature type="binding site" evidence="14">
    <location>
        <begin position="41"/>
        <end position="42"/>
    </location>
    <ligand>
        <name>D-ribulose 5-phosphate</name>
        <dbReference type="ChEBI" id="CHEBI:58121"/>
    </ligand>
</feature>
<dbReference type="GO" id="GO:0003935">
    <property type="term" value="F:GTP cyclohydrolase II activity"/>
    <property type="evidence" value="ECO:0007669"/>
    <property type="project" value="TreeGrafter"/>
</dbReference>
<feature type="site" description="Essential for catalytic activity" evidence="14">
    <location>
        <position position="178"/>
    </location>
</feature>
<comment type="subunit">
    <text evidence="14">Homodimer.</text>
</comment>
<dbReference type="EC" id="4.1.99.12" evidence="7 14"/>
<sequence>MSFETPGPVEAELANAISPIEDIIAACRAGEMYILVDHEDRENEGDLVIGAEFADAEAINFMATHGRGLICLPMTQDRIDTLELPMMAVNNSSRHETAFTVSIEARDGVTTGISAADRALTVAVAIDEKNTAAEIATPGHVFPLRARNGGVLVRAGHTEASVDISRLAGLKPAGVICEIMKPDGTMARLPDLVSFAAEHNMKIGTISDLIAYRNKHDNMLVQRDDRMVQSAYGGEWRMRVFEDQISGTDHVVLSKGDISDGAPVLARTHALNALEDVLGLGSSAPNELPNAMQIIADAGRGAVLLFREPNPRLRLDAEDDAPRTIKRTGLGAQILAQLDVHELILLTDNPQTKYTGLEAYNLQIVGTQPITKE</sequence>
<dbReference type="GO" id="GO:0005829">
    <property type="term" value="C:cytosol"/>
    <property type="evidence" value="ECO:0007669"/>
    <property type="project" value="TreeGrafter"/>
</dbReference>
<dbReference type="eggNOG" id="COG0108">
    <property type="taxonomic scope" value="Bacteria"/>
</dbReference>
<dbReference type="UniPathway" id="UPA00275">
    <property type="reaction ID" value="UER00399"/>
</dbReference>
<dbReference type="GO" id="GO:0000287">
    <property type="term" value="F:magnesium ion binding"/>
    <property type="evidence" value="ECO:0007669"/>
    <property type="project" value="UniProtKB-UniRule"/>
</dbReference>
<dbReference type="GO" id="GO:0030145">
    <property type="term" value="F:manganese ion binding"/>
    <property type="evidence" value="ECO:0007669"/>
    <property type="project" value="UniProtKB-UniRule"/>
</dbReference>
<evidence type="ECO:0000256" key="1">
    <source>
        <dbReference type="ARBA" id="ARBA00000141"/>
    </source>
</evidence>
<dbReference type="STRING" id="1300350.Z948_2828"/>
<name>A0A073IV72_9RHOB</name>
<keyword evidence="11 14" id="KW-0460">Magnesium</keyword>
<dbReference type="InterPro" id="IPR032677">
    <property type="entry name" value="GTP_cyclohydro_II"/>
</dbReference>
<comment type="function">
    <text evidence="3 14">Catalyzes the conversion of D-ribulose 5-phosphate to formate and 3,4-dihydroxy-2-butanone 4-phosphate.</text>
</comment>
<keyword evidence="12 14" id="KW-0464">Manganese</keyword>
<keyword evidence="9 14" id="KW-0686">Riboflavin biosynthesis</keyword>
<dbReference type="InterPro" id="IPR000422">
    <property type="entry name" value="DHBP_synthase_RibB"/>
</dbReference>
<evidence type="ECO:0000256" key="8">
    <source>
        <dbReference type="ARBA" id="ARBA00018836"/>
    </source>
</evidence>
<dbReference type="Proteomes" id="UP000027734">
    <property type="component" value="Unassembled WGS sequence"/>
</dbReference>
<dbReference type="Gene3D" id="3.90.870.10">
    <property type="entry name" value="DHBP synthase"/>
    <property type="match status" value="1"/>
</dbReference>
<evidence type="ECO:0000313" key="16">
    <source>
        <dbReference type="EMBL" id="KEJ89292.1"/>
    </source>
</evidence>
<dbReference type="Pfam" id="PF00926">
    <property type="entry name" value="DHBP_synthase"/>
    <property type="match status" value="1"/>
</dbReference>
<dbReference type="RefSeq" id="WP_025060136.1">
    <property type="nucleotide sequence ID" value="NZ_JAMC01000003.1"/>
</dbReference>
<evidence type="ECO:0000256" key="2">
    <source>
        <dbReference type="ARBA" id="ARBA00001936"/>
    </source>
</evidence>
<dbReference type="HAMAP" id="MF_00180">
    <property type="entry name" value="RibB"/>
    <property type="match status" value="1"/>
</dbReference>
<dbReference type="SUPFAM" id="SSF55821">
    <property type="entry name" value="YrdC/RibB"/>
    <property type="match status" value="1"/>
</dbReference>
<evidence type="ECO:0000256" key="4">
    <source>
        <dbReference type="ARBA" id="ARBA00004904"/>
    </source>
</evidence>
<comment type="similarity">
    <text evidence="14">Belongs to the DHBP synthase family.</text>
</comment>
<keyword evidence="10 14" id="KW-0479">Metal-binding</keyword>
<dbReference type="PIRSF" id="PIRSF001259">
    <property type="entry name" value="RibA"/>
    <property type="match status" value="1"/>
</dbReference>
<reference evidence="16 17" key="1">
    <citation type="submission" date="2014-01" db="EMBL/GenBank/DDBJ databases">
        <title>Sulfitobacter donghicola JCM 14565 Genome Sequencing.</title>
        <authorList>
            <person name="Lai Q."/>
            <person name="Hong Z."/>
        </authorList>
    </citation>
    <scope>NUCLEOTIDE SEQUENCE [LARGE SCALE GENOMIC DNA]</scope>
    <source>
        <strain evidence="16 17">JCM 14565</strain>
    </source>
</reference>
<dbReference type="FunFam" id="3.90.870.10:FF:000001">
    <property type="entry name" value="Riboflavin biosynthesis protein RibBA"/>
    <property type="match status" value="1"/>
</dbReference>
<comment type="pathway">
    <text evidence="4 14">Cofactor biosynthesis; riboflavin biosynthesis; 2-hydroxy-3-oxobutyl phosphate from D-ribulose 5-phosphate: step 1/1.</text>
</comment>
<protein>
    <recommendedName>
        <fullName evidence="8 14">3,4-dihydroxy-2-butanone 4-phosphate synthase</fullName>
        <shortName evidence="14">DHBP synthase</shortName>
        <ecNumber evidence="7 14">4.1.99.12</ecNumber>
    </recommendedName>
</protein>
<dbReference type="PANTHER" id="PTHR21327">
    <property type="entry name" value="GTP CYCLOHYDROLASE II-RELATED"/>
    <property type="match status" value="1"/>
</dbReference>
<keyword evidence="13 14" id="KW-0456">Lyase</keyword>
<comment type="similarity">
    <text evidence="6">In the C-terminal section; belongs to the GTP cyclohydrolase II family.</text>
</comment>
<comment type="cofactor">
    <cofactor evidence="14">
        <name>Mg(2+)</name>
        <dbReference type="ChEBI" id="CHEBI:18420"/>
    </cofactor>
    <cofactor evidence="14">
        <name>Mn(2+)</name>
        <dbReference type="ChEBI" id="CHEBI:29035"/>
    </cofactor>
    <text evidence="14">Binds 2 divalent metal cations per subunit. Magnesium or manganese.</text>
</comment>
<evidence type="ECO:0000256" key="10">
    <source>
        <dbReference type="ARBA" id="ARBA00022723"/>
    </source>
</evidence>
<feature type="domain" description="GTP cyclohydrolase II" evidence="15">
    <location>
        <begin position="225"/>
        <end position="368"/>
    </location>
</feature>
<comment type="caution">
    <text evidence="16">The sequence shown here is derived from an EMBL/GenBank/DDBJ whole genome shotgun (WGS) entry which is preliminary data.</text>
</comment>
<gene>
    <name evidence="14" type="primary">ribB</name>
    <name evidence="16" type="ORF">DSW25_09725</name>
</gene>
<evidence type="ECO:0000256" key="11">
    <source>
        <dbReference type="ARBA" id="ARBA00022842"/>
    </source>
</evidence>
<feature type="binding site" evidence="14">
    <location>
        <position position="157"/>
    </location>
    <ligand>
        <name>Mg(2+)</name>
        <dbReference type="ChEBI" id="CHEBI:18420"/>
        <label>2</label>
    </ligand>
</feature>